<evidence type="ECO:0000313" key="2">
    <source>
        <dbReference type="Proteomes" id="UP000811246"/>
    </source>
</evidence>
<dbReference type="Proteomes" id="UP000811246">
    <property type="component" value="Chromosome 9"/>
</dbReference>
<dbReference type="AlphaFoldDB" id="A0A922E5P9"/>
<comment type="caution">
    <text evidence="1">The sequence shown here is derived from an EMBL/GenBank/DDBJ whole genome shotgun (WGS) entry which is preliminary data.</text>
</comment>
<gene>
    <name evidence="1" type="ORF">I3842_09G134400</name>
</gene>
<protein>
    <submittedName>
        <fullName evidence="1">Uncharacterized protein</fullName>
    </submittedName>
</protein>
<name>A0A922E5P9_CARIL</name>
<accession>A0A922E5P9</accession>
<organism evidence="1 2">
    <name type="scientific">Carya illinoinensis</name>
    <name type="common">Pecan</name>
    <dbReference type="NCBI Taxonomy" id="32201"/>
    <lineage>
        <taxon>Eukaryota</taxon>
        <taxon>Viridiplantae</taxon>
        <taxon>Streptophyta</taxon>
        <taxon>Embryophyta</taxon>
        <taxon>Tracheophyta</taxon>
        <taxon>Spermatophyta</taxon>
        <taxon>Magnoliopsida</taxon>
        <taxon>eudicotyledons</taxon>
        <taxon>Gunneridae</taxon>
        <taxon>Pentapetalae</taxon>
        <taxon>rosids</taxon>
        <taxon>fabids</taxon>
        <taxon>Fagales</taxon>
        <taxon>Juglandaceae</taxon>
        <taxon>Carya</taxon>
    </lineage>
</organism>
<dbReference type="EMBL" id="CM031833">
    <property type="protein sequence ID" value="KAG6696165.1"/>
    <property type="molecule type" value="Genomic_DNA"/>
</dbReference>
<evidence type="ECO:0000313" key="1">
    <source>
        <dbReference type="EMBL" id="KAG6696165.1"/>
    </source>
</evidence>
<reference evidence="1" key="1">
    <citation type="submission" date="2021-01" db="EMBL/GenBank/DDBJ databases">
        <authorList>
            <person name="Lovell J.T."/>
            <person name="Bentley N."/>
            <person name="Bhattarai G."/>
            <person name="Jenkins J.W."/>
            <person name="Sreedasyam A."/>
            <person name="Alarcon Y."/>
            <person name="Bock C."/>
            <person name="Boston L."/>
            <person name="Carlson J."/>
            <person name="Cervantes K."/>
            <person name="Clermont K."/>
            <person name="Krom N."/>
            <person name="Kubenka K."/>
            <person name="Mamidi S."/>
            <person name="Mattison C."/>
            <person name="Monteros M."/>
            <person name="Pisani C."/>
            <person name="Plott C."/>
            <person name="Rajasekar S."/>
            <person name="Rhein H.S."/>
            <person name="Rohla C."/>
            <person name="Song M."/>
            <person name="Hilaire R.S."/>
            <person name="Shu S."/>
            <person name="Wells L."/>
            <person name="Wang X."/>
            <person name="Webber J."/>
            <person name="Heerema R.J."/>
            <person name="Klein P."/>
            <person name="Conner P."/>
            <person name="Grauke L."/>
            <person name="Grimwood J."/>
            <person name="Schmutz J."/>
            <person name="Randall J.J."/>
        </authorList>
    </citation>
    <scope>NUCLEOTIDE SEQUENCE</scope>
    <source>
        <tissue evidence="1">Leaf</tissue>
    </source>
</reference>
<sequence length="99" mass="11258">MLGHQLTPTHMKQLNLTHDIIRTYAGGARVLCYFLGLSWLEDGKRTEEKKSLEWRECPVLSCSLEWREAAAGHSRNTSTWTDLSHALTANTSTHSDMQE</sequence>
<proteinExistence type="predicted"/>